<dbReference type="InterPro" id="IPR036259">
    <property type="entry name" value="MFS_trans_sf"/>
</dbReference>
<dbReference type="EMBL" id="LGCI01000010">
    <property type="protein sequence ID" value="KOY81364.1"/>
    <property type="molecule type" value="Genomic_DNA"/>
</dbReference>
<keyword evidence="1" id="KW-0812">Transmembrane</keyword>
<keyword evidence="1" id="KW-1133">Transmembrane helix</keyword>
<dbReference type="Proteomes" id="UP000037977">
    <property type="component" value="Unassembled WGS sequence"/>
</dbReference>
<dbReference type="AlphaFoldDB" id="A0A0N0CVH4"/>
<dbReference type="PATRIC" id="fig|33935.3.peg.2782"/>
<dbReference type="SUPFAM" id="SSF103473">
    <property type="entry name" value="MFS general substrate transporter"/>
    <property type="match status" value="1"/>
</dbReference>
<sequence>MKLSKLFHPLVWIILGGTIFTRIASFMAMPFLAIYLHNEIQASPLQIGLTIGIALLISTGGE</sequence>
<dbReference type="STRING" id="33935.ADM90_19775"/>
<feature type="transmembrane region" description="Helical" evidence="1">
    <location>
        <begin position="12"/>
        <end position="36"/>
    </location>
</feature>
<evidence type="ECO:0008006" key="4">
    <source>
        <dbReference type="Google" id="ProtNLM"/>
    </source>
</evidence>
<reference evidence="2 3" key="1">
    <citation type="submission" date="2015-07" db="EMBL/GenBank/DDBJ databases">
        <title>Genome sequencing project for genomic taxonomy and phylogenomics of Bacillus-like bacteria.</title>
        <authorList>
            <person name="Liu B."/>
            <person name="Wang J."/>
            <person name="Zhu Y."/>
            <person name="Liu G."/>
            <person name="Chen Q."/>
            <person name="Chen Z."/>
            <person name="Che J."/>
            <person name="Ge C."/>
            <person name="Shi H."/>
            <person name="Pan Z."/>
            <person name="Liu X."/>
        </authorList>
    </citation>
    <scope>NUCLEOTIDE SEQUENCE [LARGE SCALE GENOMIC DNA]</scope>
    <source>
        <strain evidence="2 3">DSM 54</strain>
    </source>
</reference>
<gene>
    <name evidence="2" type="ORF">ADM90_19775</name>
</gene>
<comment type="caution">
    <text evidence="2">The sequence shown here is derived from an EMBL/GenBank/DDBJ whole genome shotgun (WGS) entry which is preliminary data.</text>
</comment>
<keyword evidence="3" id="KW-1185">Reference proteome</keyword>
<accession>A0A0N0CVH4</accession>
<evidence type="ECO:0000313" key="2">
    <source>
        <dbReference type="EMBL" id="KOY81364.1"/>
    </source>
</evidence>
<evidence type="ECO:0000313" key="3">
    <source>
        <dbReference type="Proteomes" id="UP000037977"/>
    </source>
</evidence>
<proteinExistence type="predicted"/>
<keyword evidence="1" id="KW-0472">Membrane</keyword>
<name>A0A0N0CVH4_9BACI</name>
<protein>
    <recommendedName>
        <fullName evidence="4">MFS transporter</fullName>
    </recommendedName>
</protein>
<evidence type="ECO:0000256" key="1">
    <source>
        <dbReference type="SAM" id="Phobius"/>
    </source>
</evidence>
<organism evidence="2 3">
    <name type="scientific">Lysinibacillus macroides</name>
    <dbReference type="NCBI Taxonomy" id="33935"/>
    <lineage>
        <taxon>Bacteria</taxon>
        <taxon>Bacillati</taxon>
        <taxon>Bacillota</taxon>
        <taxon>Bacilli</taxon>
        <taxon>Bacillales</taxon>
        <taxon>Bacillaceae</taxon>
        <taxon>Lysinibacillus</taxon>
    </lineage>
</organism>